<feature type="domain" description="WxL Interacting Protein peptidoglycan binding" evidence="2">
    <location>
        <begin position="41"/>
        <end position="156"/>
    </location>
</feature>
<evidence type="ECO:0000256" key="1">
    <source>
        <dbReference type="SAM" id="Phobius"/>
    </source>
</evidence>
<protein>
    <submittedName>
        <fullName evidence="4">Cell surface protein</fullName>
    </submittedName>
</protein>
<dbReference type="eggNOG" id="COG4072">
    <property type="taxonomic scope" value="Bacteria"/>
</dbReference>
<dbReference type="RefSeq" id="WP_027699607.1">
    <property type="nucleotide sequence ID" value="NZ_DF820496.1"/>
</dbReference>
<keyword evidence="5" id="KW-1185">Reference proteome</keyword>
<reference evidence="5" key="1">
    <citation type="journal article" date="2014" name="Genome Announc.">
        <title>Draft genome sequence of Weissella oryzae SG25T, isolated from fermented rice grains.</title>
        <authorList>
            <person name="Tanizawa Y."/>
            <person name="Fujisawa T."/>
            <person name="Mochizuki T."/>
            <person name="Kaminuma E."/>
            <person name="Suzuki Y."/>
            <person name="Nakamura Y."/>
            <person name="Tohno M."/>
        </authorList>
    </citation>
    <scope>NUCLEOTIDE SEQUENCE [LARGE SCALE GENOMIC DNA]</scope>
    <source>
        <strain evidence="5">DSM 25784 / JCM 18191 / LMG 30913 / SG25</strain>
    </source>
</reference>
<keyword evidence="1" id="KW-0472">Membrane</keyword>
<organism evidence="4 5">
    <name type="scientific">Weissella oryzae (strain DSM 25784 / JCM 18191 / LMG 30913 / SG25)</name>
    <dbReference type="NCBI Taxonomy" id="1329250"/>
    <lineage>
        <taxon>Bacteria</taxon>
        <taxon>Bacillati</taxon>
        <taxon>Bacillota</taxon>
        <taxon>Bacilli</taxon>
        <taxon>Lactobacillales</taxon>
        <taxon>Lactobacillaceae</taxon>
        <taxon>Weissella</taxon>
    </lineage>
</organism>
<keyword evidence="1" id="KW-0812">Transmembrane</keyword>
<dbReference type="EMBL" id="DF820496">
    <property type="protein sequence ID" value="GAK31657.1"/>
    <property type="molecule type" value="Genomic_DNA"/>
</dbReference>
<dbReference type="STRING" id="1329250.WOSG25_130090"/>
<sequence length="384" mass="42039">MNSKVSKNLLVWFLALMAAMLTVLPLKSAFASNLQSPVITMSPVIPTNQAHENEGFWDLVMQPGTSQTLEVKISNSSSVDYTLNTAVTNATTSANGQVIYIPNSKDKGKAVVNYQDNVSVAKSVTVPAKGSITVPITVNMPNNDINGVAAGAVVFTESDSLVKASKASKASTSDSSQVANRFQYSLGLVMRQHGESDIIPADLTMDSAAMKTYYAHTVVDAHLVNHAAGFVNNMYVDAKVTGPTDFTYENAQMQMAPNSDFHLQMPALNKKNYDINLKPGKYTLKMVVYGDQKADGQYKAALPNKGTANYGQRWTFTRHFTVSAKKANNINKQSGYQTPKSYTWIWITIVIVLMLLVSGLGYWIRNSRKRMAAIKAENERLKRG</sequence>
<name>A0A069CW90_WEIOS</name>
<evidence type="ECO:0000259" key="3">
    <source>
        <dbReference type="Pfam" id="PF11797"/>
    </source>
</evidence>
<dbReference type="Proteomes" id="UP000030643">
    <property type="component" value="Unassembled WGS sequence"/>
</dbReference>
<keyword evidence="1" id="KW-1133">Transmembrane helix</keyword>
<dbReference type="AlphaFoldDB" id="A0A069CW90"/>
<dbReference type="InterPro" id="IPR010317">
    <property type="entry name" value="WxLIP_PGBD"/>
</dbReference>
<dbReference type="OrthoDB" id="2365961at2"/>
<proteinExistence type="predicted"/>
<dbReference type="InterPro" id="IPR021759">
    <property type="entry name" value="WxLIP_HBD"/>
</dbReference>
<evidence type="ECO:0000259" key="2">
    <source>
        <dbReference type="Pfam" id="PF06030"/>
    </source>
</evidence>
<accession>A0A069CW90</accession>
<dbReference type="Pfam" id="PF11797">
    <property type="entry name" value="WxLIP_HBD"/>
    <property type="match status" value="1"/>
</dbReference>
<gene>
    <name evidence="4" type="ORF">WOSG25_130090</name>
</gene>
<evidence type="ECO:0000313" key="4">
    <source>
        <dbReference type="EMBL" id="GAK31657.1"/>
    </source>
</evidence>
<evidence type="ECO:0000313" key="5">
    <source>
        <dbReference type="Proteomes" id="UP000030643"/>
    </source>
</evidence>
<feature type="domain" description="WxL Interacting Protein host binding" evidence="3">
    <location>
        <begin position="175"/>
        <end position="332"/>
    </location>
</feature>
<feature type="transmembrane region" description="Helical" evidence="1">
    <location>
        <begin position="344"/>
        <end position="364"/>
    </location>
</feature>
<dbReference type="Pfam" id="PF06030">
    <property type="entry name" value="WxLIP_PGBD"/>
    <property type="match status" value="1"/>
</dbReference>